<sequence>MVDTVVCALLQSEPTKCYKLRCEFSDEVCCKMQKSEVRASFLIYVARSSHMKHSPTLFTALEAVEVIQFKWEGSR</sequence>
<evidence type="ECO:0000313" key="1">
    <source>
        <dbReference type="EMBL" id="KRX13573.1"/>
    </source>
</evidence>
<evidence type="ECO:0000313" key="2">
    <source>
        <dbReference type="Proteomes" id="UP000054630"/>
    </source>
</evidence>
<name>A0A0V0RH46_9BILA</name>
<gene>
    <name evidence="1" type="ORF">T07_374</name>
</gene>
<protein>
    <submittedName>
        <fullName evidence="1">Uncharacterized protein</fullName>
    </submittedName>
</protein>
<proteinExistence type="predicted"/>
<dbReference type="Proteomes" id="UP000054630">
    <property type="component" value="Unassembled WGS sequence"/>
</dbReference>
<keyword evidence="2" id="KW-1185">Reference proteome</keyword>
<organism evidence="1 2">
    <name type="scientific">Trichinella nelsoni</name>
    <dbReference type="NCBI Taxonomy" id="6336"/>
    <lineage>
        <taxon>Eukaryota</taxon>
        <taxon>Metazoa</taxon>
        <taxon>Ecdysozoa</taxon>
        <taxon>Nematoda</taxon>
        <taxon>Enoplea</taxon>
        <taxon>Dorylaimia</taxon>
        <taxon>Trichinellida</taxon>
        <taxon>Trichinellidae</taxon>
        <taxon>Trichinella</taxon>
    </lineage>
</organism>
<comment type="caution">
    <text evidence="1">The sequence shown here is derived from an EMBL/GenBank/DDBJ whole genome shotgun (WGS) entry which is preliminary data.</text>
</comment>
<dbReference type="EMBL" id="JYDL01000193">
    <property type="protein sequence ID" value="KRX13573.1"/>
    <property type="molecule type" value="Genomic_DNA"/>
</dbReference>
<dbReference type="AlphaFoldDB" id="A0A0V0RH46"/>
<accession>A0A0V0RH46</accession>
<reference evidence="1 2" key="1">
    <citation type="submission" date="2015-01" db="EMBL/GenBank/DDBJ databases">
        <title>Evolution of Trichinella species and genotypes.</title>
        <authorList>
            <person name="Korhonen P.K."/>
            <person name="Edoardo P."/>
            <person name="Giuseppe L.R."/>
            <person name="Gasser R.B."/>
        </authorList>
    </citation>
    <scope>NUCLEOTIDE SEQUENCE [LARGE SCALE GENOMIC DNA]</scope>
    <source>
        <strain evidence="1">ISS37</strain>
    </source>
</reference>